<dbReference type="InterPro" id="IPR051257">
    <property type="entry name" value="Diverse_CBS-Domain"/>
</dbReference>
<dbReference type="SMART" id="SM00116">
    <property type="entry name" value="CBS"/>
    <property type="match status" value="2"/>
</dbReference>
<evidence type="ECO:0000256" key="2">
    <source>
        <dbReference type="PROSITE-ProRule" id="PRU00703"/>
    </source>
</evidence>
<evidence type="ECO:0000259" key="4">
    <source>
        <dbReference type="PROSITE" id="PS51371"/>
    </source>
</evidence>
<feature type="domain" description="CBS" evidence="4">
    <location>
        <begin position="40"/>
        <end position="97"/>
    </location>
</feature>
<evidence type="ECO:0000313" key="6">
    <source>
        <dbReference type="Proteomes" id="UP000295431"/>
    </source>
</evidence>
<dbReference type="EMBL" id="SMJW01000022">
    <property type="protein sequence ID" value="TDC18197.1"/>
    <property type="molecule type" value="Genomic_DNA"/>
</dbReference>
<dbReference type="AlphaFoldDB" id="A0A4R4PB18"/>
<name>A0A4R4PB18_9ACTN</name>
<dbReference type="PIRSF" id="PIRSF036990">
    <property type="entry name" value="UCP036990_CBS_BON"/>
    <property type="match status" value="1"/>
</dbReference>
<reference evidence="5 6" key="1">
    <citation type="submission" date="2019-03" db="EMBL/GenBank/DDBJ databases">
        <title>Draft genome sequences of novel Actinobacteria.</title>
        <authorList>
            <person name="Sahin N."/>
            <person name="Ay H."/>
            <person name="Saygin H."/>
        </authorList>
    </citation>
    <scope>NUCLEOTIDE SEQUENCE [LARGE SCALE GENOMIC DNA]</scope>
    <source>
        <strain evidence="5 6">DSM 45347</strain>
    </source>
</reference>
<dbReference type="Proteomes" id="UP000295431">
    <property type="component" value="Unassembled WGS sequence"/>
</dbReference>
<dbReference type="Pfam" id="PF00571">
    <property type="entry name" value="CBS"/>
    <property type="match status" value="2"/>
</dbReference>
<feature type="region of interest" description="Disordered" evidence="3">
    <location>
        <begin position="1"/>
        <end position="27"/>
    </location>
</feature>
<organism evidence="5 6">
    <name type="scientific">Actinomadura bangladeshensis</name>
    <dbReference type="NCBI Taxonomy" id="453573"/>
    <lineage>
        <taxon>Bacteria</taxon>
        <taxon>Bacillati</taxon>
        <taxon>Actinomycetota</taxon>
        <taxon>Actinomycetes</taxon>
        <taxon>Streptosporangiales</taxon>
        <taxon>Thermomonosporaceae</taxon>
        <taxon>Actinomadura</taxon>
    </lineage>
</organism>
<keyword evidence="1 2" id="KW-0129">CBS domain</keyword>
<feature type="domain" description="CBS" evidence="4">
    <location>
        <begin position="123"/>
        <end position="180"/>
    </location>
</feature>
<keyword evidence="6" id="KW-1185">Reference proteome</keyword>
<accession>A0A4R4PB18</accession>
<dbReference type="PROSITE" id="PS51371">
    <property type="entry name" value="CBS"/>
    <property type="match status" value="2"/>
</dbReference>
<feature type="compositionally biased region" description="Basic residues" evidence="3">
    <location>
        <begin position="1"/>
        <end position="14"/>
    </location>
</feature>
<dbReference type="PANTHER" id="PTHR43080">
    <property type="entry name" value="CBS DOMAIN-CONTAINING PROTEIN CBSX3, MITOCHONDRIAL"/>
    <property type="match status" value="1"/>
</dbReference>
<dbReference type="Gene3D" id="3.10.580.10">
    <property type="entry name" value="CBS-domain"/>
    <property type="match status" value="1"/>
</dbReference>
<gene>
    <name evidence="5" type="ORF">E1284_06945</name>
</gene>
<sequence length="255" mass="27685">MRTLVRGRGRRAASRWRQPASGRRAAPLGGTMQTRVEEVMTTGVFAVSERASFKEIVNELRLHGVDAVPVLRKDGTVSGLVSSTDLLLKEADPNAAEAPHPFAGPRRRRELRKAAGTTAADLMTAPAVTITPGASVEEAARLMRRRRVSRLPVVDADTGRLVGIVSRADVLRVYGRPDEQIRRDVLDEAVTRRFGAEARGCTVTVTDGRVTVQGTVDRRSIVPALLHGIRRVEGVVSAEAQVGWEVDDTYAGRHA</sequence>
<dbReference type="InterPro" id="IPR000644">
    <property type="entry name" value="CBS_dom"/>
</dbReference>
<proteinExistence type="predicted"/>
<dbReference type="InterPro" id="IPR046342">
    <property type="entry name" value="CBS_dom_sf"/>
</dbReference>
<dbReference type="InterPro" id="IPR017080">
    <property type="entry name" value="UCP036990_CBS_BON"/>
</dbReference>
<evidence type="ECO:0000313" key="5">
    <source>
        <dbReference type="EMBL" id="TDC18197.1"/>
    </source>
</evidence>
<dbReference type="OrthoDB" id="3626971at2"/>
<evidence type="ECO:0000256" key="1">
    <source>
        <dbReference type="ARBA" id="ARBA00023122"/>
    </source>
</evidence>
<comment type="caution">
    <text evidence="5">The sequence shown here is derived from an EMBL/GenBank/DDBJ whole genome shotgun (WGS) entry which is preliminary data.</text>
</comment>
<protein>
    <submittedName>
        <fullName evidence="5">CBS domain-containing protein</fullName>
    </submittedName>
</protein>
<dbReference type="PANTHER" id="PTHR43080:SF29">
    <property type="entry name" value="OS02G0818000 PROTEIN"/>
    <property type="match status" value="1"/>
</dbReference>
<evidence type="ECO:0000256" key="3">
    <source>
        <dbReference type="SAM" id="MobiDB-lite"/>
    </source>
</evidence>
<dbReference type="SUPFAM" id="SSF54631">
    <property type="entry name" value="CBS-domain pair"/>
    <property type="match status" value="1"/>
</dbReference>